<dbReference type="EMBL" id="SLWB01000007">
    <property type="protein sequence ID" value="TCN67686.1"/>
    <property type="molecule type" value="Genomic_DNA"/>
</dbReference>
<comment type="caution">
    <text evidence="2">The sequence shown here is derived from an EMBL/GenBank/DDBJ whole genome shotgun (WGS) entry which is preliminary data.</text>
</comment>
<feature type="transmembrane region" description="Helical" evidence="1">
    <location>
        <begin position="6"/>
        <end position="25"/>
    </location>
</feature>
<evidence type="ECO:0000313" key="2">
    <source>
        <dbReference type="EMBL" id="TCN67686.1"/>
    </source>
</evidence>
<proteinExistence type="predicted"/>
<keyword evidence="1" id="KW-0472">Membrane</keyword>
<dbReference type="AlphaFoldDB" id="A0A4R2EK70"/>
<keyword evidence="1" id="KW-0812">Transmembrane</keyword>
<protein>
    <submittedName>
        <fullName evidence="2">Uncharacterized protein</fullName>
    </submittedName>
</protein>
<keyword evidence="3" id="KW-1185">Reference proteome</keyword>
<reference evidence="2 3" key="1">
    <citation type="submission" date="2019-03" db="EMBL/GenBank/DDBJ databases">
        <title>Genomic Encyclopedia of Archaeal and Bacterial Type Strains, Phase II (KMG-II): from individual species to whole genera.</title>
        <authorList>
            <person name="Goeker M."/>
        </authorList>
    </citation>
    <scope>NUCLEOTIDE SEQUENCE [LARGE SCALE GENOMIC DNA]</scope>
    <source>
        <strain evidence="2 3">RL-C</strain>
    </source>
</reference>
<keyword evidence="1" id="KW-1133">Transmembrane helix</keyword>
<accession>A0A4R2EK70</accession>
<evidence type="ECO:0000256" key="1">
    <source>
        <dbReference type="SAM" id="Phobius"/>
    </source>
</evidence>
<evidence type="ECO:0000313" key="3">
    <source>
        <dbReference type="Proteomes" id="UP000294830"/>
    </source>
</evidence>
<organism evidence="2 3">
    <name type="scientific">Acetobacteroides hydrogenigenes</name>
    <dbReference type="NCBI Taxonomy" id="979970"/>
    <lineage>
        <taxon>Bacteria</taxon>
        <taxon>Pseudomonadati</taxon>
        <taxon>Bacteroidota</taxon>
        <taxon>Bacteroidia</taxon>
        <taxon>Bacteroidales</taxon>
        <taxon>Rikenellaceae</taxon>
        <taxon>Acetobacteroides</taxon>
    </lineage>
</organism>
<sequence>MNNSALILMSIVWCIVIFYTVYFMYKVVRSGKKKDPVKE</sequence>
<dbReference type="Proteomes" id="UP000294830">
    <property type="component" value="Unassembled WGS sequence"/>
</dbReference>
<gene>
    <name evidence="2" type="ORF">CLV25_107145</name>
</gene>
<name>A0A4R2EK70_9BACT</name>